<organism evidence="2 3">
    <name type="scientific">Nephila pilipes</name>
    <name type="common">Giant wood spider</name>
    <name type="synonym">Nephila maculata</name>
    <dbReference type="NCBI Taxonomy" id="299642"/>
    <lineage>
        <taxon>Eukaryota</taxon>
        <taxon>Metazoa</taxon>
        <taxon>Ecdysozoa</taxon>
        <taxon>Arthropoda</taxon>
        <taxon>Chelicerata</taxon>
        <taxon>Arachnida</taxon>
        <taxon>Araneae</taxon>
        <taxon>Araneomorphae</taxon>
        <taxon>Entelegynae</taxon>
        <taxon>Araneoidea</taxon>
        <taxon>Nephilidae</taxon>
        <taxon>Nephila</taxon>
    </lineage>
</organism>
<sequence length="149" mass="17416">MTEIENVFYQSDSDSFNESSGLECDEEFYSDPFSDKGEFQYKNDEEYIELESDNGSEIIPRRLSSSDRESPFETLNEWIWEEKENVPDVTRFSEVPGINTLCLRRLGDNPKALDVSNEVLKENFWNIIVEETNRYARQITEKVGFGKKT</sequence>
<accession>A0A8X6QT70</accession>
<dbReference type="Proteomes" id="UP000887013">
    <property type="component" value="Unassembled WGS sequence"/>
</dbReference>
<evidence type="ECO:0000256" key="1">
    <source>
        <dbReference type="SAM" id="MobiDB-lite"/>
    </source>
</evidence>
<keyword evidence="3" id="KW-1185">Reference proteome</keyword>
<dbReference type="EMBL" id="BMAW01033493">
    <property type="protein sequence ID" value="GFU30506.1"/>
    <property type="molecule type" value="Genomic_DNA"/>
</dbReference>
<comment type="caution">
    <text evidence="2">The sequence shown here is derived from an EMBL/GenBank/DDBJ whole genome shotgun (WGS) entry which is preliminary data.</text>
</comment>
<dbReference type="OrthoDB" id="8194810at2759"/>
<gene>
    <name evidence="2" type="primary">AVEN_79822_1</name>
    <name evidence="2" type="ORF">NPIL_61701</name>
</gene>
<feature type="region of interest" description="Disordered" evidence="1">
    <location>
        <begin position="1"/>
        <end position="22"/>
    </location>
</feature>
<name>A0A8X6QT70_NEPPI</name>
<evidence type="ECO:0000313" key="2">
    <source>
        <dbReference type="EMBL" id="GFU30506.1"/>
    </source>
</evidence>
<dbReference type="AlphaFoldDB" id="A0A8X6QT70"/>
<feature type="compositionally biased region" description="Polar residues" evidence="1">
    <location>
        <begin position="8"/>
        <end position="20"/>
    </location>
</feature>
<proteinExistence type="predicted"/>
<evidence type="ECO:0000313" key="3">
    <source>
        <dbReference type="Proteomes" id="UP000887013"/>
    </source>
</evidence>
<protein>
    <submittedName>
        <fullName evidence="2">Uncharacterized protein</fullName>
    </submittedName>
</protein>
<reference evidence="2" key="1">
    <citation type="submission" date="2020-08" db="EMBL/GenBank/DDBJ databases">
        <title>Multicomponent nature underlies the extraordinary mechanical properties of spider dragline silk.</title>
        <authorList>
            <person name="Kono N."/>
            <person name="Nakamura H."/>
            <person name="Mori M."/>
            <person name="Yoshida Y."/>
            <person name="Ohtoshi R."/>
            <person name="Malay A.D."/>
            <person name="Moran D.A.P."/>
            <person name="Tomita M."/>
            <person name="Numata K."/>
            <person name="Arakawa K."/>
        </authorList>
    </citation>
    <scope>NUCLEOTIDE SEQUENCE</scope>
</reference>